<comment type="caution">
    <text evidence="1">The sequence shown here is derived from an EMBL/GenBank/DDBJ whole genome shotgun (WGS) entry which is preliminary data.</text>
</comment>
<keyword evidence="2" id="KW-1185">Reference proteome</keyword>
<dbReference type="EMBL" id="QYUK01000011">
    <property type="protein sequence ID" value="RJF87642.1"/>
    <property type="molecule type" value="Genomic_DNA"/>
</dbReference>
<dbReference type="AlphaFoldDB" id="A0A418WC98"/>
<evidence type="ECO:0000313" key="2">
    <source>
        <dbReference type="Proteomes" id="UP000284605"/>
    </source>
</evidence>
<accession>A0A418WC98</accession>
<dbReference type="Proteomes" id="UP000284605">
    <property type="component" value="Unassembled WGS sequence"/>
</dbReference>
<protein>
    <submittedName>
        <fullName evidence="1">Uncharacterized protein</fullName>
    </submittedName>
</protein>
<organism evidence="1 2">
    <name type="scientific">Oleomonas cavernae</name>
    <dbReference type="NCBI Taxonomy" id="2320859"/>
    <lineage>
        <taxon>Bacteria</taxon>
        <taxon>Pseudomonadati</taxon>
        <taxon>Pseudomonadota</taxon>
        <taxon>Alphaproteobacteria</taxon>
        <taxon>Acetobacterales</taxon>
        <taxon>Acetobacteraceae</taxon>
        <taxon>Oleomonas</taxon>
    </lineage>
</organism>
<gene>
    <name evidence="1" type="ORF">D3874_11935</name>
</gene>
<evidence type="ECO:0000313" key="1">
    <source>
        <dbReference type="EMBL" id="RJF87642.1"/>
    </source>
</evidence>
<name>A0A418WC98_9PROT</name>
<sequence>MSAASIAAALDRVVEIALGVGQQFLDLGDLDQRRRVVVADAGLPQGGQNQRMGIAFHRIEHPAGKAFEEGLGTAFQAIRMDAQHWVAGVEHVDDLIDRRKSPVFHAALRGAARIA</sequence>
<reference evidence="1 2" key="1">
    <citation type="submission" date="2018-09" db="EMBL/GenBank/DDBJ databases">
        <authorList>
            <person name="Zhu H."/>
        </authorList>
    </citation>
    <scope>NUCLEOTIDE SEQUENCE [LARGE SCALE GENOMIC DNA]</scope>
    <source>
        <strain evidence="1 2">K1W22B-8</strain>
    </source>
</reference>
<proteinExistence type="predicted"/>